<evidence type="ECO:0000256" key="5">
    <source>
        <dbReference type="ARBA" id="ARBA00023136"/>
    </source>
</evidence>
<dbReference type="GO" id="GO:0016746">
    <property type="term" value="F:acyltransferase activity"/>
    <property type="evidence" value="ECO:0007669"/>
    <property type="project" value="UniProtKB-KW"/>
</dbReference>
<dbReference type="GO" id="GO:0009247">
    <property type="term" value="P:glycolipid biosynthetic process"/>
    <property type="evidence" value="ECO:0007669"/>
    <property type="project" value="UniProtKB-ARBA"/>
</dbReference>
<evidence type="ECO:0000256" key="3">
    <source>
        <dbReference type="ARBA" id="ARBA00022519"/>
    </source>
</evidence>
<evidence type="ECO:0000313" key="7">
    <source>
        <dbReference type="EMBL" id="RZO77740.1"/>
    </source>
</evidence>
<keyword evidence="5" id="KW-0472">Membrane</keyword>
<sequence length="298" mass="33866">MTSLVIILLKLIALCPRVIAQALGKFLGWMTYITNARSAVVSRENLNLCYPQLSKLEQTQLLRESLVHTAQTFFETPSVWLGQYSHLHSWIDEIEDESLLIDAINSSQGVIVLLPHLGNWELFNIYFARHGSMTALYHPPRQTYLKKPMQDIRLRFGNEFVPTTNTGLIRLFRSLNAGGVVTILPDQVPARGIFSDFFGQQALTDLLIPRLLRKTGAVAVAVSIKRRANGRFTLICQKPDPDIYHVSNEISAKGLNKTIEACVALAPAQYQWEYKRFRERPAGEQKLYRANKLEEFHS</sequence>
<accession>A0A520S5J8</accession>
<dbReference type="EMBL" id="SHAG01000001">
    <property type="protein sequence ID" value="RZO77740.1"/>
    <property type="molecule type" value="Genomic_DNA"/>
</dbReference>
<dbReference type="AlphaFoldDB" id="A0A520S5J8"/>
<gene>
    <name evidence="7" type="ORF">EVA68_00505</name>
</gene>
<evidence type="ECO:0000313" key="8">
    <source>
        <dbReference type="Proteomes" id="UP000316199"/>
    </source>
</evidence>
<keyword evidence="6 7" id="KW-0012">Acyltransferase</keyword>
<evidence type="ECO:0000256" key="1">
    <source>
        <dbReference type="ARBA" id="ARBA00004533"/>
    </source>
</evidence>
<reference evidence="7 8" key="1">
    <citation type="submission" date="2019-02" db="EMBL/GenBank/DDBJ databases">
        <title>Prokaryotic population dynamics and viral predation in marine succession experiment using metagenomics: the confinement effect.</title>
        <authorList>
            <person name="Haro-Moreno J.M."/>
            <person name="Rodriguez-Valera F."/>
            <person name="Lopez-Perez M."/>
        </authorList>
    </citation>
    <scope>NUCLEOTIDE SEQUENCE [LARGE SCALE GENOMIC DNA]</scope>
    <source>
        <strain evidence="7">MED-G157</strain>
    </source>
</reference>
<dbReference type="CDD" id="cd07984">
    <property type="entry name" value="LPLAT_LABLAT-like"/>
    <property type="match status" value="1"/>
</dbReference>
<organism evidence="7 8">
    <name type="scientific">OM182 bacterium</name>
    <dbReference type="NCBI Taxonomy" id="2510334"/>
    <lineage>
        <taxon>Bacteria</taxon>
        <taxon>Pseudomonadati</taxon>
        <taxon>Pseudomonadota</taxon>
        <taxon>Gammaproteobacteria</taxon>
        <taxon>OMG group</taxon>
        <taxon>OM182 clade</taxon>
    </lineage>
</organism>
<dbReference type="GO" id="GO:0005886">
    <property type="term" value="C:plasma membrane"/>
    <property type="evidence" value="ECO:0007669"/>
    <property type="project" value="UniProtKB-SubCell"/>
</dbReference>
<keyword evidence="4 7" id="KW-0808">Transferase</keyword>
<comment type="subcellular location">
    <subcellularLocation>
        <location evidence="1">Cell inner membrane</location>
    </subcellularLocation>
</comment>
<protein>
    <submittedName>
        <fullName evidence="7">Lipid A biosynthesis acyltransferase</fullName>
    </submittedName>
</protein>
<evidence type="ECO:0000256" key="6">
    <source>
        <dbReference type="ARBA" id="ARBA00023315"/>
    </source>
</evidence>
<keyword evidence="2" id="KW-1003">Cell membrane</keyword>
<name>A0A520S5J8_9GAMM</name>
<dbReference type="InterPro" id="IPR004960">
    <property type="entry name" value="LipA_acyltrans"/>
</dbReference>
<dbReference type="Proteomes" id="UP000316199">
    <property type="component" value="Unassembled WGS sequence"/>
</dbReference>
<evidence type="ECO:0000256" key="2">
    <source>
        <dbReference type="ARBA" id="ARBA00022475"/>
    </source>
</evidence>
<dbReference type="PIRSF" id="PIRSF026649">
    <property type="entry name" value="MsbB"/>
    <property type="match status" value="1"/>
</dbReference>
<dbReference type="PANTHER" id="PTHR30606:SF10">
    <property type="entry name" value="PHOSPHATIDYLINOSITOL MANNOSIDE ACYLTRANSFERASE"/>
    <property type="match status" value="1"/>
</dbReference>
<keyword evidence="3" id="KW-0997">Cell inner membrane</keyword>
<comment type="caution">
    <text evidence="7">The sequence shown here is derived from an EMBL/GenBank/DDBJ whole genome shotgun (WGS) entry which is preliminary data.</text>
</comment>
<dbReference type="PANTHER" id="PTHR30606">
    <property type="entry name" value="LIPID A BIOSYNTHESIS LAUROYL ACYLTRANSFERASE"/>
    <property type="match status" value="1"/>
</dbReference>
<proteinExistence type="predicted"/>
<evidence type="ECO:0000256" key="4">
    <source>
        <dbReference type="ARBA" id="ARBA00022679"/>
    </source>
</evidence>
<dbReference type="Pfam" id="PF03279">
    <property type="entry name" value="Lip_A_acyltrans"/>
    <property type="match status" value="1"/>
</dbReference>